<dbReference type="InterPro" id="IPR001126">
    <property type="entry name" value="UmuC"/>
</dbReference>
<dbReference type="PROSITE" id="PS50173">
    <property type="entry name" value="UMUC"/>
    <property type="match status" value="1"/>
</dbReference>
<dbReference type="InterPro" id="IPR036520">
    <property type="entry name" value="UPF0759_sf"/>
</dbReference>
<comment type="subunit">
    <text evidence="2">Monomer.</text>
</comment>
<dbReference type="InterPro" id="IPR050116">
    <property type="entry name" value="DNA_polymerase-Y"/>
</dbReference>
<feature type="site" description="Substrate discrimination" evidence="2">
    <location>
        <position position="260"/>
    </location>
</feature>
<keyword evidence="2 4" id="KW-0808">Transferase</keyword>
<evidence type="ECO:0000256" key="1">
    <source>
        <dbReference type="ARBA" id="ARBA00010945"/>
    </source>
</evidence>
<dbReference type="Pfam" id="PF11798">
    <property type="entry name" value="IMS_HHH"/>
    <property type="match status" value="1"/>
</dbReference>
<dbReference type="GO" id="GO:0003887">
    <property type="term" value="F:DNA-directed DNA polymerase activity"/>
    <property type="evidence" value="ECO:0007669"/>
    <property type="project" value="UniProtKB-UniRule"/>
</dbReference>
<dbReference type="Gene3D" id="3.40.1170.60">
    <property type="match status" value="1"/>
</dbReference>
<keyword evidence="2" id="KW-0238">DNA-binding</keyword>
<reference evidence="4 5" key="1">
    <citation type="journal article" date="2014" name="Int. J. Syst. Evol. Microbiol.">
        <title>Nitrososphaera viennensis gen. nov., sp. nov., an aerobic and mesophilic, ammonia-oxidizing archaeon from soil and a member of the archaeal phylum Thaumarchaeota.</title>
        <authorList>
            <person name="Stieglmeier M."/>
            <person name="Klingl A."/>
            <person name="Alves R.J."/>
            <person name="Rittmann S.K."/>
            <person name="Melcher M."/>
            <person name="Leisch N."/>
            <person name="Schleper C."/>
        </authorList>
    </citation>
    <scope>NUCLEOTIDE SEQUENCE [LARGE SCALE GENOMIC DNA]</scope>
    <source>
        <strain evidence="4">EN76</strain>
    </source>
</reference>
<protein>
    <recommendedName>
        <fullName evidence="2">DNA polymerase IV</fullName>
        <shortName evidence="2">Pol IV</shortName>
        <ecNumber evidence="2">2.7.7.7</ecNumber>
    </recommendedName>
</protein>
<accession>A0A060HCE2</accession>
<feature type="active site" evidence="2">
    <location>
        <position position="356"/>
    </location>
</feature>
<keyword evidence="2" id="KW-0234">DNA repair</keyword>
<comment type="catalytic activity">
    <reaction evidence="2">
        <text>DNA(n) + a 2'-deoxyribonucleoside 5'-triphosphate = DNA(n+1) + diphosphate</text>
        <dbReference type="Rhea" id="RHEA:22508"/>
        <dbReference type="Rhea" id="RHEA-COMP:17339"/>
        <dbReference type="Rhea" id="RHEA-COMP:17340"/>
        <dbReference type="ChEBI" id="CHEBI:33019"/>
        <dbReference type="ChEBI" id="CHEBI:61560"/>
        <dbReference type="ChEBI" id="CHEBI:173112"/>
        <dbReference type="EC" id="2.7.7.7"/>
    </reaction>
</comment>
<comment type="similarity">
    <text evidence="1 2">Belongs to the DNA polymerase type-Y family.</text>
</comment>
<keyword evidence="2" id="KW-0460">Magnesium</keyword>
<evidence type="ECO:0000313" key="5">
    <source>
        <dbReference type="Proteomes" id="UP000027093"/>
    </source>
</evidence>
<comment type="cofactor">
    <cofactor evidence="2">
        <name>Mg(2+)</name>
        <dbReference type="ChEBI" id="CHEBI:18420"/>
    </cofactor>
    <text evidence="2">Binds 2 magnesium ions per subunit.</text>
</comment>
<feature type="domain" description="UmuC" evidence="3">
    <location>
        <begin position="251"/>
        <end position="438"/>
    </location>
</feature>
<dbReference type="InterPro" id="IPR043128">
    <property type="entry name" value="Rev_trsase/Diguanyl_cyclase"/>
</dbReference>
<dbReference type="HAMAP" id="MF_01113">
    <property type="entry name" value="DNApol_IV"/>
    <property type="match status" value="1"/>
</dbReference>
<feature type="binding site" evidence="2">
    <location>
        <position position="255"/>
    </location>
    <ligand>
        <name>Mg(2+)</name>
        <dbReference type="ChEBI" id="CHEBI:18420"/>
    </ligand>
</feature>
<dbReference type="PANTHER" id="PTHR11076:SF33">
    <property type="entry name" value="DNA POLYMERASE KAPPA"/>
    <property type="match status" value="1"/>
</dbReference>
<gene>
    <name evidence="4" type="primary">dbh1</name>
    <name evidence="2" type="synonym">dbh</name>
    <name evidence="4" type="ORF">NVIE_002150</name>
</gene>
<keyword evidence="2" id="KW-0963">Cytoplasm</keyword>
<dbReference type="NCBIfam" id="NF002677">
    <property type="entry name" value="PRK02406.1"/>
    <property type="match status" value="1"/>
</dbReference>
<dbReference type="SUPFAM" id="SSF100879">
    <property type="entry name" value="Lesion bypass DNA polymerase (Y-family), little finger domain"/>
    <property type="match status" value="1"/>
</dbReference>
<keyword evidence="2" id="KW-0227">DNA damage</keyword>
<dbReference type="GO" id="GO:0006261">
    <property type="term" value="P:DNA-templated DNA replication"/>
    <property type="evidence" value="ECO:0007669"/>
    <property type="project" value="UniProtKB-UniRule"/>
</dbReference>
<dbReference type="SUPFAM" id="SSF117396">
    <property type="entry name" value="TM1631-like"/>
    <property type="match status" value="1"/>
</dbReference>
<dbReference type="GO" id="GO:0006281">
    <property type="term" value="P:DNA repair"/>
    <property type="evidence" value="ECO:0007669"/>
    <property type="project" value="UniProtKB-UniRule"/>
</dbReference>
<dbReference type="GO" id="GO:0000287">
    <property type="term" value="F:magnesium ion binding"/>
    <property type="evidence" value="ECO:0007669"/>
    <property type="project" value="UniProtKB-UniRule"/>
</dbReference>
<dbReference type="PANTHER" id="PTHR11076">
    <property type="entry name" value="DNA REPAIR POLYMERASE UMUC / TRANSFERASE FAMILY MEMBER"/>
    <property type="match status" value="1"/>
</dbReference>
<dbReference type="HOGENOM" id="CLU_444566_0_0_2"/>
<keyword evidence="2" id="KW-0479">Metal-binding</keyword>
<dbReference type="GO" id="GO:0005737">
    <property type="term" value="C:cytoplasm"/>
    <property type="evidence" value="ECO:0007669"/>
    <property type="project" value="UniProtKB-SubCell"/>
</dbReference>
<dbReference type="EC" id="2.7.7.7" evidence="2"/>
<evidence type="ECO:0000259" key="3">
    <source>
        <dbReference type="PROSITE" id="PS50173"/>
    </source>
</evidence>
<dbReference type="SUPFAM" id="SSF56672">
    <property type="entry name" value="DNA/RNA polymerases"/>
    <property type="match status" value="1"/>
</dbReference>
<keyword evidence="5" id="KW-1185">Reference proteome</keyword>
<dbReference type="InterPro" id="IPR002763">
    <property type="entry name" value="DUF72"/>
</dbReference>
<keyword evidence="2" id="KW-0235">DNA replication</keyword>
<dbReference type="STRING" id="926571.NVIE_002150"/>
<comment type="subcellular location">
    <subcellularLocation>
        <location evidence="2">Cytoplasm</location>
    </subcellularLocation>
</comment>
<dbReference type="Gene3D" id="3.30.70.270">
    <property type="match status" value="1"/>
</dbReference>
<dbReference type="Gene3D" id="3.30.1490.100">
    <property type="entry name" value="DNA polymerase, Y-family, little finger domain"/>
    <property type="match status" value="1"/>
</dbReference>
<dbReference type="Pfam" id="PF00817">
    <property type="entry name" value="IMS"/>
    <property type="match status" value="1"/>
</dbReference>
<dbReference type="CDD" id="cd03586">
    <property type="entry name" value="PolY_Pol_IV_kappa"/>
    <property type="match status" value="1"/>
</dbReference>
<keyword evidence="2" id="KW-0515">Mutator protein</keyword>
<dbReference type="InterPro" id="IPR024728">
    <property type="entry name" value="PolY_HhH_motif"/>
</dbReference>
<dbReference type="GO" id="GO:0003684">
    <property type="term" value="F:damaged DNA binding"/>
    <property type="evidence" value="ECO:0007669"/>
    <property type="project" value="InterPro"/>
</dbReference>
<keyword evidence="2 4" id="KW-0548">Nucleotidyltransferase</keyword>
<organism evidence="4 5">
    <name type="scientific">Nitrososphaera viennensis EN76</name>
    <dbReference type="NCBI Taxonomy" id="926571"/>
    <lineage>
        <taxon>Archaea</taxon>
        <taxon>Nitrososphaerota</taxon>
        <taxon>Nitrososphaeria</taxon>
        <taxon>Nitrososphaerales</taxon>
        <taxon>Nitrososphaeraceae</taxon>
        <taxon>Nitrososphaera</taxon>
    </lineage>
</organism>
<dbReference type="KEGG" id="nvn:NVIE_002150"/>
<dbReference type="Pfam" id="PF11799">
    <property type="entry name" value="IMS_C"/>
    <property type="match status" value="1"/>
</dbReference>
<name>A0A060HCE2_9ARCH</name>
<sequence>MHLKHFVGCAGWRFGNFYPQALAPREYLSHYSRVFDVVEVGVPATYEHSFWRWAHETPEGFRFVVRIPEQAAAEEDSVELGNLLEAFRPIEEKTLAVVIRTPQGLTLQDGRRWLDRVLATSTYHGYSAILDFAHPSWFQDTTYNVLRRHGAAMYWRSGRNVQEAAVAITSDFIFLRLSGNAGNWKAEFEMALKEAGQDGQVDMSIIIADSPGGANAALTHLGLPERKYAGPMPAPALPVPAPRWSPGSRMILCVDLNAFYPSCEELREPALKGRPHAVIMTDQPAGKITRGVVSSCSYEARRFGVRSAMPLARALALCPDMDLRPVDIAYYKQVSEKVMEVLSGFADVIEQASIDEAFLDCTARAAAGDASPYEYASSIKRAIRERCGLSVSIGVAPSKSAAKIASDFKKPDDITVAYPDRLQDFLAPLEVGRISGIGPKTQQELKKIGIATIGQLAACDVQKLTSRFGSRNGLWMWQVATGADSDPVVPREDHVSISTEHSLEVHAKGRKEVLAELTALSDELYARVAGHGYLFRTVGAKIVRADFSIETREMSYQGPQQRRESILAAIPQLVDRFDLDAPVRKVGLRVTNLSHPGRQEAQRTLLDFFAGQGG</sequence>
<dbReference type="InterPro" id="IPR043502">
    <property type="entry name" value="DNA/RNA_pol_sf"/>
</dbReference>
<dbReference type="InterPro" id="IPR036775">
    <property type="entry name" value="DNA_pol_Y-fam_lit_finger_sf"/>
</dbReference>
<dbReference type="AlphaFoldDB" id="A0A060HCE2"/>
<proteinExistence type="inferred from homology"/>
<dbReference type="EMBL" id="CP007536">
    <property type="protein sequence ID" value="AIC14399.1"/>
    <property type="molecule type" value="Genomic_DNA"/>
</dbReference>
<dbReference type="Gene3D" id="1.10.150.20">
    <property type="entry name" value="5' to 3' exonuclease, C-terminal subdomain"/>
    <property type="match status" value="1"/>
</dbReference>
<dbReference type="InterPro" id="IPR017961">
    <property type="entry name" value="DNA_pol_Y-fam_little_finger"/>
</dbReference>
<comment type="function">
    <text evidence="2">Poorly processive, error-prone DNA polymerase involved in untargeted mutagenesis. Copies undamaged DNA at stalled replication forks, which arise in vivo from mismatched or misaligned primer ends. These misaligned primers can be extended by PolIV. Exhibits no 3'-5' exonuclease (proofreading) activity. May be involved in translesional synthesis.</text>
</comment>
<feature type="binding site" evidence="2">
    <location>
        <position position="355"/>
    </location>
    <ligand>
        <name>Mg(2+)</name>
        <dbReference type="ChEBI" id="CHEBI:18420"/>
    </ligand>
</feature>
<dbReference type="Pfam" id="PF01904">
    <property type="entry name" value="DUF72"/>
    <property type="match status" value="1"/>
</dbReference>
<evidence type="ECO:0000256" key="2">
    <source>
        <dbReference type="HAMAP-Rule" id="MF_01113"/>
    </source>
</evidence>
<dbReference type="GO" id="GO:0042276">
    <property type="term" value="P:error-prone translesion synthesis"/>
    <property type="evidence" value="ECO:0007669"/>
    <property type="project" value="TreeGrafter"/>
</dbReference>
<dbReference type="Proteomes" id="UP000027093">
    <property type="component" value="Chromosome"/>
</dbReference>
<evidence type="ECO:0000313" key="4">
    <source>
        <dbReference type="EMBL" id="AIC14399.1"/>
    </source>
</evidence>
<dbReference type="InterPro" id="IPR022880">
    <property type="entry name" value="DNApol_IV"/>
</dbReference>
<dbReference type="Gene3D" id="3.20.20.410">
    <property type="entry name" value="Protein of unknown function UPF0759"/>
    <property type="match status" value="1"/>
</dbReference>
<keyword evidence="2" id="KW-0239">DNA-directed DNA polymerase</keyword>